<evidence type="ECO:0000313" key="2">
    <source>
        <dbReference type="Proteomes" id="UP000009222"/>
    </source>
</evidence>
<sequence>MDASDYEANVDGLIFWPEDDLRAAFDAVATETIEHGELFALKAFNLRMKYYLNTSSDVCHDITYEGVAAHYEKSILESGLVKLRCGACPVPGCPYGGAK</sequence>
<dbReference type="Proteomes" id="UP000009222">
    <property type="component" value="Chromosome"/>
</dbReference>
<reference evidence="1 2" key="2">
    <citation type="journal article" date="2011" name="ISME J.">
        <title>RNA-seq reveals cooperative metabolic interactions between two termite-gut spirochete species in co-culture.</title>
        <authorList>
            <person name="Rosenthal A.Z."/>
            <person name="Matson E.G."/>
            <person name="Eldar A."/>
            <person name="Leadbetter J.R."/>
        </authorList>
    </citation>
    <scope>NUCLEOTIDE SEQUENCE [LARGE SCALE GENOMIC DNA]</scope>
    <source>
        <strain evidence="2">ATCC BAA-888 / DSM 13862 / ZAS-9</strain>
    </source>
</reference>
<protein>
    <submittedName>
        <fullName evidence="1">Uncharacterized protein</fullName>
    </submittedName>
</protein>
<organism evidence="1 2">
    <name type="scientific">Leadbettera azotonutricia (strain ATCC BAA-888 / DSM 13862 / ZAS-9)</name>
    <name type="common">Treponema azotonutricium</name>
    <dbReference type="NCBI Taxonomy" id="545695"/>
    <lineage>
        <taxon>Bacteria</taxon>
        <taxon>Pseudomonadati</taxon>
        <taxon>Spirochaetota</taxon>
        <taxon>Spirochaetia</taxon>
        <taxon>Spirochaetales</taxon>
        <taxon>Breznakiellaceae</taxon>
        <taxon>Leadbettera</taxon>
    </lineage>
</organism>
<evidence type="ECO:0000313" key="1">
    <source>
        <dbReference type="EMBL" id="AEF81645.1"/>
    </source>
</evidence>
<dbReference type="RefSeq" id="WP_015711353.1">
    <property type="nucleotide sequence ID" value="NC_015577.1"/>
</dbReference>
<dbReference type="STRING" id="545695.TREAZ_0608"/>
<dbReference type="KEGG" id="taz:TREAZ_0608"/>
<dbReference type="InParanoid" id="F5YBH7"/>
<proteinExistence type="predicted"/>
<dbReference type="EMBL" id="CP001841">
    <property type="protein sequence ID" value="AEF81645.1"/>
    <property type="molecule type" value="Genomic_DNA"/>
</dbReference>
<keyword evidence="2" id="KW-1185">Reference proteome</keyword>
<reference evidence="2" key="1">
    <citation type="submission" date="2009-12" db="EMBL/GenBank/DDBJ databases">
        <title>Complete sequence of Treponema azotonutricium strain ZAS-9.</title>
        <authorList>
            <person name="Tetu S.G."/>
            <person name="Matson E."/>
            <person name="Ren Q."/>
            <person name="Seshadri R."/>
            <person name="Elbourne L."/>
            <person name="Hassan K.A."/>
            <person name="Durkin A."/>
            <person name="Radune D."/>
            <person name="Mohamoud Y."/>
            <person name="Shay R."/>
            <person name="Jin S."/>
            <person name="Zhang X."/>
            <person name="Lucey K."/>
            <person name="Ballor N.R."/>
            <person name="Ottesen E."/>
            <person name="Rosenthal R."/>
            <person name="Allen A."/>
            <person name="Leadbetter J.R."/>
            <person name="Paulsen I.T."/>
        </authorList>
    </citation>
    <scope>NUCLEOTIDE SEQUENCE [LARGE SCALE GENOMIC DNA]</scope>
    <source>
        <strain evidence="2">ATCC BAA-888 / DSM 13862 / ZAS-9</strain>
    </source>
</reference>
<dbReference type="AlphaFoldDB" id="F5YBH7"/>
<accession>F5YBH7</accession>
<dbReference type="HOGENOM" id="CLU_2332780_0_0_12"/>
<gene>
    <name evidence="1" type="ordered locus">TREAZ_0608</name>
</gene>
<name>F5YBH7_LEAAZ</name>